<sequence>MPASTRRSTPRRGRSSSVTSNASAAGGTPSTPASSRKAAKKEITTEQKIKLSRPTLPTDRNPRLQDHDDVPVKLQVIRREGKNIIIGRVKLPTVNGSDHAFLLKRFDTNAIAASSMFRLAFPYADGEAESGEMRYLDARYDTDRANGGMVLASSLVSEKDKPVASPETPVKQSVPGSEAAVAAPDAKVLPEGSTGVRLQGTWIPCSDALQVAEEYGLTRFAKPLIEATAKHAEDGSGPILTSPSKTSEAAPRSTKTKRQRTALSDEPTSPSVTRTRTTRTSHADGSEEVSIVREETIVEEEPTASTSEAPAQLTTSEIEAQIQEAKALAAGITASNSSKGEEESSKKRRAVNDRPTADLADAADDDEEEREDEGHGLRGGRIARTLRRGTRVARRRPIATTAGVLTAAGAVGAGAVAWLAGGNLDVAVQTIQQSVQSLGITGWFF</sequence>
<organism evidence="1 2">
    <name type="scientific">Violaceomyces palustris</name>
    <dbReference type="NCBI Taxonomy" id="1673888"/>
    <lineage>
        <taxon>Eukaryota</taxon>
        <taxon>Fungi</taxon>
        <taxon>Dikarya</taxon>
        <taxon>Basidiomycota</taxon>
        <taxon>Ustilaginomycotina</taxon>
        <taxon>Ustilaginomycetes</taxon>
        <taxon>Violaceomycetales</taxon>
        <taxon>Violaceomycetaceae</taxon>
        <taxon>Violaceomyces</taxon>
    </lineage>
</organism>
<dbReference type="Proteomes" id="UP000245626">
    <property type="component" value="Unassembled WGS sequence"/>
</dbReference>
<reference evidence="1 2" key="1">
    <citation type="journal article" date="2018" name="Mol. Biol. Evol.">
        <title>Broad Genomic Sampling Reveals a Smut Pathogenic Ancestry of the Fungal Clade Ustilaginomycotina.</title>
        <authorList>
            <person name="Kijpornyongpan T."/>
            <person name="Mondo S.J."/>
            <person name="Barry K."/>
            <person name="Sandor L."/>
            <person name="Lee J."/>
            <person name="Lipzen A."/>
            <person name="Pangilinan J."/>
            <person name="LaButti K."/>
            <person name="Hainaut M."/>
            <person name="Henrissat B."/>
            <person name="Grigoriev I.V."/>
            <person name="Spatafora J.W."/>
            <person name="Aime M.C."/>
        </authorList>
    </citation>
    <scope>NUCLEOTIDE SEQUENCE [LARGE SCALE GENOMIC DNA]</scope>
    <source>
        <strain evidence="1 2">SA 807</strain>
    </source>
</reference>
<gene>
    <name evidence="1" type="ORF">IE53DRAFT_407811</name>
</gene>
<dbReference type="EMBL" id="KZ820734">
    <property type="protein sequence ID" value="PWN46743.1"/>
    <property type="molecule type" value="Genomic_DNA"/>
</dbReference>
<proteinExistence type="predicted"/>
<accession>A0ACD0NLM5</accession>
<evidence type="ECO:0000313" key="1">
    <source>
        <dbReference type="EMBL" id="PWN46743.1"/>
    </source>
</evidence>
<evidence type="ECO:0000313" key="2">
    <source>
        <dbReference type="Proteomes" id="UP000245626"/>
    </source>
</evidence>
<protein>
    <submittedName>
        <fullName evidence="1">Uncharacterized protein</fullName>
    </submittedName>
</protein>
<keyword evidence="2" id="KW-1185">Reference proteome</keyword>
<name>A0ACD0NLM5_9BASI</name>